<accession>A0A235ES87</accession>
<protein>
    <recommendedName>
        <fullName evidence="1">DUF6916 domain-containing protein</fullName>
    </recommendedName>
</protein>
<evidence type="ECO:0000313" key="3">
    <source>
        <dbReference type="Proteomes" id="UP000215441"/>
    </source>
</evidence>
<evidence type="ECO:0000313" key="2">
    <source>
        <dbReference type="EMBL" id="OYD51295.1"/>
    </source>
</evidence>
<dbReference type="Proteomes" id="UP000215441">
    <property type="component" value="Unassembled WGS sequence"/>
</dbReference>
<evidence type="ECO:0000259" key="1">
    <source>
        <dbReference type="Pfam" id="PF21880"/>
    </source>
</evidence>
<dbReference type="EMBL" id="NOIG01000004">
    <property type="protein sequence ID" value="OYD51295.1"/>
    <property type="molecule type" value="Genomic_DNA"/>
</dbReference>
<comment type="caution">
    <text evidence="2">The sequence shown here is derived from an EMBL/GenBank/DDBJ whole genome shotgun (WGS) entry which is preliminary data.</text>
</comment>
<sequence>MCGWLGCIVTAENWSFAVLEPALYARQLTWVDAQRFVGQQILAIAPTAVGPVDVTLEVSSVVESPAAPGVHQFAICFEGPADNFLAQGTYQLRHAELGDFAVFMTPIARLPAGFAYEACFSHVV</sequence>
<dbReference type="InterPro" id="IPR054209">
    <property type="entry name" value="DUF6916"/>
</dbReference>
<reference evidence="2 3" key="1">
    <citation type="submission" date="2017-07" db="EMBL/GenBank/DDBJ databases">
        <title>Acidovorax KNDSW TSA 6 genome sequence and assembly.</title>
        <authorList>
            <person name="Mayilraj S."/>
        </authorList>
    </citation>
    <scope>NUCLEOTIDE SEQUENCE [LARGE SCALE GENOMIC DNA]</scope>
    <source>
        <strain evidence="2 3">KNDSW-TSA6</strain>
    </source>
</reference>
<dbReference type="AlphaFoldDB" id="A0A235ES87"/>
<name>A0A235ES87_9BURK</name>
<gene>
    <name evidence="2" type="ORF">CBY09_05565</name>
</gene>
<proteinExistence type="predicted"/>
<keyword evidence="3" id="KW-1185">Reference proteome</keyword>
<organism evidence="2 3">
    <name type="scientific">Acidovorax kalamii</name>
    <dbReference type="NCBI Taxonomy" id="2004485"/>
    <lineage>
        <taxon>Bacteria</taxon>
        <taxon>Pseudomonadati</taxon>
        <taxon>Pseudomonadota</taxon>
        <taxon>Betaproteobacteria</taxon>
        <taxon>Burkholderiales</taxon>
        <taxon>Comamonadaceae</taxon>
        <taxon>Acidovorax</taxon>
    </lineage>
</organism>
<feature type="domain" description="DUF6916" evidence="1">
    <location>
        <begin position="29"/>
        <end position="120"/>
    </location>
</feature>
<dbReference type="Pfam" id="PF21880">
    <property type="entry name" value="DUF6916"/>
    <property type="match status" value="1"/>
</dbReference>